<dbReference type="Pfam" id="PF02624">
    <property type="entry name" value="YcaO"/>
    <property type="match status" value="1"/>
</dbReference>
<evidence type="ECO:0000259" key="1">
    <source>
        <dbReference type="PROSITE" id="PS51664"/>
    </source>
</evidence>
<evidence type="ECO:0000313" key="3">
    <source>
        <dbReference type="Proteomes" id="UP001649381"/>
    </source>
</evidence>
<protein>
    <submittedName>
        <fullName evidence="2">TOMM leader peptide-binding protein</fullName>
    </submittedName>
</protein>
<dbReference type="InterPro" id="IPR022291">
    <property type="entry name" value="Bacteriocin_synth_cyclodeHase"/>
</dbReference>
<gene>
    <name evidence="2" type="ORF">L2716_02115</name>
</gene>
<dbReference type="PANTHER" id="PTHR37809">
    <property type="entry name" value="RIBOSOMAL PROTEIN S12 METHYLTHIOTRANSFERASE ACCESSORY FACTOR YCAO"/>
    <property type="match status" value="1"/>
</dbReference>
<dbReference type="Gene3D" id="3.30.40.250">
    <property type="match status" value="1"/>
</dbReference>
<dbReference type="Gene3D" id="3.40.50.720">
    <property type="entry name" value="NAD(P)-binding Rossmann-like Domain"/>
    <property type="match status" value="1"/>
</dbReference>
<comment type="caution">
    <text evidence="2">The sequence shown here is derived from an EMBL/GenBank/DDBJ whole genome shotgun (WGS) entry which is preliminary data.</text>
</comment>
<dbReference type="NCBIfam" id="TIGR03882">
    <property type="entry name" value="cyclo_dehyd_2"/>
    <property type="match status" value="1"/>
</dbReference>
<dbReference type="RefSeq" id="WP_236331319.1">
    <property type="nucleotide sequence ID" value="NZ_JAKIJS010000001.1"/>
</dbReference>
<dbReference type="PROSITE" id="PS51664">
    <property type="entry name" value="YCAO"/>
    <property type="match status" value="1"/>
</dbReference>
<name>A0ABS9GY94_9BACL</name>
<dbReference type="Gene3D" id="3.30.160.660">
    <property type="match status" value="1"/>
</dbReference>
<feature type="domain" description="YcaO" evidence="1">
    <location>
        <begin position="262"/>
        <end position="645"/>
    </location>
</feature>
<dbReference type="InterPro" id="IPR027624">
    <property type="entry name" value="TOMM_cyclo_SagD"/>
</dbReference>
<sequence>MRASILVVGHGLLADYVMKLLANQYDVKRRAEIEAEVPLPTDLILVLHDTWTPAVHQQAEEVYRSLRIPWLRGFVAFGEGVIGPLVHPDQDGCSQCADTRRLMAGRDRKEMWDLQQQRIAEQDLSADAWASNCGLLQMAQLLHYEALNVLERKQAKSEDHIYLLNMKTFEGSWRFILPDALCPVCNTIPRDEPVHMALESSPKINSNSFRCRPIDELKEVLAKDYLDHRTGLLNTKVYDSTTLFADAIVNLPLFNGDEGTAGRTHSYELSESTAILEALERSCGVGARGKQTVVYDTYKNIAPDALNPLSVGVHSDAQYDEPHFPFMKFDPERKMNWVWGYSFLQEKPILVPELLAYYSMGCGGGMFFETSNGCALGGSREEAIFYGMMEVVERDAFLLTWYAQLNLPQLDPYSSEDKELQLMVDRMREVAGYDLHLYNATMENGIPSVWAMAKNRKEEGMNLICAAGAHLDPIRATKSAVYELAGMVLAMDEQFESKKTEHEKMLTDPYLVRKMDDHGMLYGLKEAEERLNFLLKKEGEVQSFIEAFQPRAKHHDLTDDLKEVMQTFFDRNMDVIVVDQTTSEIRRNGLHCVKVIIPGMLPMTFGHHLTRVKGLERVLHVPVELGYRQEPLTYDQLNQHPHPFP</sequence>
<dbReference type="InterPro" id="IPR003776">
    <property type="entry name" value="YcaO-like_dom"/>
</dbReference>
<reference evidence="2 3" key="1">
    <citation type="submission" date="2022-01" db="EMBL/GenBank/DDBJ databases">
        <title>Alkalihalobacillus sp. EGI L200015, a novel bacterium isolated from a salt lake sediment.</title>
        <authorList>
            <person name="Gao L."/>
            <person name="Fang B.-Z."/>
            <person name="Li W.-J."/>
        </authorList>
    </citation>
    <scope>NUCLEOTIDE SEQUENCE [LARGE SCALE GENOMIC DNA]</scope>
    <source>
        <strain evidence="2 3">KCTC 12718</strain>
    </source>
</reference>
<dbReference type="PANTHER" id="PTHR37809:SF1">
    <property type="entry name" value="RIBOSOMAL PROTEIN S12 METHYLTHIOTRANSFERASE ACCESSORY FACTOR YCAO"/>
    <property type="match status" value="1"/>
</dbReference>
<evidence type="ECO:0000313" key="2">
    <source>
        <dbReference type="EMBL" id="MCF6136507.1"/>
    </source>
</evidence>
<organism evidence="2 3">
    <name type="scientific">Pseudalkalibacillus berkeleyi</name>
    <dbReference type="NCBI Taxonomy" id="1069813"/>
    <lineage>
        <taxon>Bacteria</taxon>
        <taxon>Bacillati</taxon>
        <taxon>Bacillota</taxon>
        <taxon>Bacilli</taxon>
        <taxon>Bacillales</taxon>
        <taxon>Fictibacillaceae</taxon>
        <taxon>Pseudalkalibacillus</taxon>
    </lineage>
</organism>
<proteinExistence type="predicted"/>
<keyword evidence="3" id="KW-1185">Reference proteome</keyword>
<accession>A0ABS9GY94</accession>
<dbReference type="EMBL" id="JAKIJS010000001">
    <property type="protein sequence ID" value="MCF6136507.1"/>
    <property type="molecule type" value="Genomic_DNA"/>
</dbReference>
<dbReference type="Gene3D" id="3.30.1330.230">
    <property type="match status" value="1"/>
</dbReference>
<dbReference type="NCBIfam" id="TIGR03604">
    <property type="entry name" value="TOMM_cyclo_SagD"/>
    <property type="match status" value="1"/>
</dbReference>
<dbReference type="Proteomes" id="UP001649381">
    <property type="component" value="Unassembled WGS sequence"/>
</dbReference>